<dbReference type="Proteomes" id="UP000054560">
    <property type="component" value="Unassembled WGS sequence"/>
</dbReference>
<comment type="function">
    <text evidence="1">May play a role in microtubule-mediated transport or vesicle function.</text>
</comment>
<dbReference type="GO" id="GO:0005737">
    <property type="term" value="C:cytoplasm"/>
    <property type="evidence" value="ECO:0007669"/>
    <property type="project" value="TreeGrafter"/>
</dbReference>
<dbReference type="eggNOG" id="ENOG502QR1D">
    <property type="taxonomic scope" value="Eukaryota"/>
</dbReference>
<feature type="region of interest" description="Disordered" evidence="3">
    <location>
        <begin position="1661"/>
        <end position="1687"/>
    </location>
</feature>
<accession>A0A0L0FNT6</accession>
<dbReference type="GeneID" id="25910405"/>
<protein>
    <submittedName>
        <fullName evidence="4">Uncharacterized protein</fullName>
    </submittedName>
</protein>
<feature type="region of interest" description="Disordered" evidence="3">
    <location>
        <begin position="1486"/>
        <end position="1505"/>
    </location>
</feature>
<dbReference type="PANTHER" id="PTHR10170">
    <property type="entry name" value="HUNTINGTON DISEASE PROTEIN"/>
    <property type="match status" value="1"/>
</dbReference>
<evidence type="ECO:0000313" key="4">
    <source>
        <dbReference type="EMBL" id="KNC77638.1"/>
    </source>
</evidence>
<name>A0A0L0FNT6_9EUKA</name>
<dbReference type="Pfam" id="PF12372">
    <property type="entry name" value="Htt_N-HEAT"/>
    <property type="match status" value="1"/>
</dbReference>
<dbReference type="InterPro" id="IPR016024">
    <property type="entry name" value="ARM-type_fold"/>
</dbReference>
<dbReference type="Gene3D" id="1.25.10.10">
    <property type="entry name" value="Leucine-rich Repeat Variant"/>
    <property type="match status" value="1"/>
</dbReference>
<comment type="similarity">
    <text evidence="2">Belongs to the huntingtin family.</text>
</comment>
<dbReference type="InterPro" id="IPR024613">
    <property type="entry name" value="Huntingtin_N_HEAT_rpt-2"/>
</dbReference>
<feature type="compositionally biased region" description="Basic and acidic residues" evidence="3">
    <location>
        <begin position="1487"/>
        <end position="1505"/>
    </location>
</feature>
<dbReference type="EMBL" id="KQ242673">
    <property type="protein sequence ID" value="KNC77638.1"/>
    <property type="molecule type" value="Genomic_DNA"/>
</dbReference>
<dbReference type="InterPro" id="IPR011989">
    <property type="entry name" value="ARM-like"/>
</dbReference>
<evidence type="ECO:0000256" key="1">
    <source>
        <dbReference type="ARBA" id="ARBA00002907"/>
    </source>
</evidence>
<proteinExistence type="inferred from homology"/>
<dbReference type="RefSeq" id="XP_014151540.1">
    <property type="nucleotide sequence ID" value="XM_014296065.1"/>
</dbReference>
<dbReference type="OrthoDB" id="10065698at2759"/>
<dbReference type="PANTHER" id="PTHR10170:SF10">
    <property type="entry name" value="HUNTINGTIN"/>
    <property type="match status" value="1"/>
</dbReference>
<dbReference type="InterPro" id="IPR048413">
    <property type="entry name" value="Htt_C-HEAT_rpt"/>
</dbReference>
<dbReference type="InterPro" id="IPR028426">
    <property type="entry name" value="Huntingtin_fam"/>
</dbReference>
<evidence type="ECO:0000313" key="5">
    <source>
        <dbReference type="Proteomes" id="UP000054560"/>
    </source>
</evidence>
<feature type="region of interest" description="Disordered" evidence="3">
    <location>
        <begin position="739"/>
        <end position="761"/>
    </location>
</feature>
<keyword evidence="5" id="KW-1185">Reference proteome</keyword>
<sequence>MHFQVDEEADSPTTPRVQYSSRTVKTLLLKALEYGTESNTNLTNAVLTSIERIVQLFGSDIFSRSPYGESVLASNAVTSRQVVDVVFHWLIPNTQSPALTPKVSTKTLALACAGALLLAHAEVLNHNLESFVRLLDYHRHSDQAVRSSVASLVGYYIRAAYDSTSHLSVQNPDDDTISDAYTRKGMLVELCSGILLALLDDTSSQTQKNACLSAGGCVEILLTINASGKNYSRAALDLVTTLCSLLRRDSYWLVQLEALSALAQVNWMMIKYWSELVVAHEFSYPYNGQAKNTLGSKILTREWNVPPSRLQEYALESVIMSLDNGDARIRAQAAKCLTAMCRTLHHESSRGNPPIATVYSLHALSDVLYPLTITGCQRSNSVLHIEDTSQLVPLMGPSYIYESPKLPNDTTASAEGIINGNATRAFSIIVAKMHGVIMPYVKCQSVPPEIFLSTNNTLAGAFVSLADLCRTYGTPPAVHNSVMPSAEGAAIQAQGSLLGNLSDILLLTLDLISCSDLCVDLSLHPLILTLLADLCRYSRSLQFYPHTPRILAHLMRILNVCVHVLCKIDLHLPATEKNKGTAPAQKTDGKDNDLLLAEKACAFVNVPAYVNLYDRLKSAEVGASTTLMTSTDRLGNLVSCALHTLATLIGSIQKQILPMADILLSFLPVLLPVAGPAVINCLHELVKAVMTSAHETGSRSDLNTESRPLTFMQGADLQFGLSGLLGRPLMSLVSQSLGPPRYSGMSSDKSKERVAPKGSGGGINRFPSWPFSLSTTGTGVTAMPTPVGKVNKARFVERIEPILYKALDEYITTSNVEFQKALLALLARLVSSGLNYHRLDKDKTYLSYFQGQVDAIISGHQPYPEALVPYMFQFFVLISRDAQKHQGVISFAKTVQLSERLLAAAVSTNLSISSRERMEMLVLQSLQPILSEILSPEKVSMPPPSPTAVSAPSDLVASRRSSDLMASRRSSTHEGVRGLFSPIQDSSFSLLLSCIHRNYALGMVTEILRRSQPNKNLKKTISSRVWAALVMCMAGVDGAMLAVSHDGRLMHGDWTVLELYDCVSELDLDYTVKRKGSTSVLQDITALFDIAKRSLSIGLSNKPLINMKALSNIALSVVAALRCWCSVPQEFQTELPLADVFEIISALVFVSNKTESRTVPTAKHIDSLFNQIILMLLFLQDNISILTKNCTILLLAKDRESNFVHRVTSQLKLRRNQSPETLILWFSFVSRGLPIDHPAIVRETSSILSIGHSHDAKVAPQDILVGNGVFILLCEKLISEDRSSALDNRQDKSPYLQVYPIWPYMTVANANETTVKSALASGAFGAENMASLCQEVAYGIKNGWRRELVLKGIQCLIMAKPRTPATETFMRELSRSCRNPSVRRRLRTEILKSTIPDSSSALQAQMSSSAETTNNSEDITIQSVIPIDYGSIVEKALQAPSPSKVIRQVARHILPARLLRCLIDGRIAPTAMASVTLNLLDSIDASTRPERSSNTSERDVVETDSTKDAANGVVLVMDDLDSQTDIATGRSRIDGVAVKSSIDEGHAITGDDTNENGMYDMPMLDISQSRRNNGIQDEREKVGLIVDEGIRVEADTIHDICLRDVHSFVQSKLLIALANLHPYRSNDETTLKLASSAASVCLAYLRHPYIAAQATVHVKSSNNAQEEQTSVHATSEGDTEHLNTSATENYGNLGGLKQFATAFIASAARSVPDTQPCVLICALECVSESYKRDLSNDSNWMSSVASVYAFFQYFGLAPPLRTAPQIDAEEGEDNLQSRAPPFSHDATHHRLGIMLQKLCSSLIRQTHDSNAMTSLMRSLKHAVICLCRVDMMAVHSHMLCIERGEMYGTCQGQNFPSSLLPSDETAHAELVAAALQTVGVLGTPTVGLFKHVWASLMQALDAGLDVGDGEKIGNQVGLAIRGLVSLLYEHADYQIQLSMSRKVSHNRNSYTHHDFKDAPAATISKQINLDGLLTGVNIPSDNTVCVGGLVCLCEHPTSASPVVDYEGLFVAEISGAEISDILSTERTRICRSAARLAHLESIFPTTNSMPMLQPHLDMLKVWYIDKEINLRKVPVLAASPIDVLELCKVLSRRFGQYLSVVPAGSRSPVLLAEIAKAALLLGSITTALSVKEDTTIHTWLSDVFQHLAKVHNDLPRLGPYLLLGLTNVAIKLSRFDLVAAHLNSMLTTVLEIRSASAKSHSQDTLAGTRPSSNMLDLNPMANPIGTEVCLLQSISLLLDDSKTRKPLGRLIPSVVSYLSVVLRGCNSDKVVSRSTSDPIIQAPRFYLDVLLLAIPVVQHYPNEAHVTGFAAQVVKVCVTIAADTRTPEFVFEGIMRGIERLTIDSRVHREMIEKELKVVENSMSAKSILHTYSTLRLSVCQLWAKPLDDEPVIETVRGVLRRLFERLHTASNLEANKVAKLIPQLMTRFLDDEEIVTAILSELLECTVFTIKRLSIVALQVLRRVQRLQDGPMLAEMITNSSKSFMDKLDGDLGRGALAVLFVSVAKSDTVKALDLLVLEQLEEPSSFDNDLFYFTGSDFHRQLSDPNKETFVAALASSAKSDVFANLVRYLAR</sequence>
<evidence type="ECO:0000256" key="3">
    <source>
        <dbReference type="SAM" id="MobiDB-lite"/>
    </source>
</evidence>
<dbReference type="SUPFAM" id="SSF48371">
    <property type="entry name" value="ARM repeat"/>
    <property type="match status" value="1"/>
</dbReference>
<reference evidence="4 5" key="1">
    <citation type="submission" date="2011-02" db="EMBL/GenBank/DDBJ databases">
        <title>The Genome Sequence of Sphaeroforma arctica JP610.</title>
        <authorList>
            <consortium name="The Broad Institute Genome Sequencing Platform"/>
            <person name="Russ C."/>
            <person name="Cuomo C."/>
            <person name="Young S.K."/>
            <person name="Zeng Q."/>
            <person name="Gargeya S."/>
            <person name="Alvarado L."/>
            <person name="Berlin A."/>
            <person name="Chapman S.B."/>
            <person name="Chen Z."/>
            <person name="Freedman E."/>
            <person name="Gellesch M."/>
            <person name="Goldberg J."/>
            <person name="Griggs A."/>
            <person name="Gujja S."/>
            <person name="Heilman E."/>
            <person name="Heiman D."/>
            <person name="Howarth C."/>
            <person name="Mehta T."/>
            <person name="Neiman D."/>
            <person name="Pearson M."/>
            <person name="Roberts A."/>
            <person name="Saif S."/>
            <person name="Shea T."/>
            <person name="Shenoy N."/>
            <person name="Sisk P."/>
            <person name="Stolte C."/>
            <person name="Sykes S."/>
            <person name="White J."/>
            <person name="Yandava C."/>
            <person name="Burger G."/>
            <person name="Gray M.W."/>
            <person name="Holland P.W.H."/>
            <person name="King N."/>
            <person name="Lang F.B.F."/>
            <person name="Roger A.J."/>
            <person name="Ruiz-Trillo I."/>
            <person name="Haas B."/>
            <person name="Nusbaum C."/>
            <person name="Birren B."/>
        </authorList>
    </citation>
    <scope>NUCLEOTIDE SEQUENCE [LARGE SCALE GENOMIC DNA]</scope>
    <source>
        <strain evidence="4 5">JP610</strain>
    </source>
</reference>
<feature type="compositionally biased region" description="Polar residues" evidence="3">
    <location>
        <begin position="1661"/>
        <end position="1673"/>
    </location>
</feature>
<organism evidence="4 5">
    <name type="scientific">Sphaeroforma arctica JP610</name>
    <dbReference type="NCBI Taxonomy" id="667725"/>
    <lineage>
        <taxon>Eukaryota</taxon>
        <taxon>Ichthyosporea</taxon>
        <taxon>Ichthyophonida</taxon>
        <taxon>Sphaeroforma</taxon>
    </lineage>
</organism>
<dbReference type="STRING" id="667725.A0A0L0FNT6"/>
<gene>
    <name evidence="4" type="ORF">SARC_09901</name>
</gene>
<evidence type="ECO:0000256" key="2">
    <source>
        <dbReference type="ARBA" id="ARBA00007153"/>
    </source>
</evidence>
<dbReference type="Pfam" id="PF20927">
    <property type="entry name" value="Htt_C-HEAT"/>
    <property type="match status" value="1"/>
</dbReference>